<dbReference type="EMBL" id="CP036276">
    <property type="protein sequence ID" value="QDU45052.1"/>
    <property type="molecule type" value="Genomic_DNA"/>
</dbReference>
<protein>
    <recommendedName>
        <fullName evidence="3">Sulfatase</fullName>
    </recommendedName>
</protein>
<sequence length="476" mass="52814">MAGSCHQFTPVINRRDLLKQSAAGFGMLALADLLSGSGKTAHGANRAQNPLSPQEPHFPARAKRVIFLFMHGGPSQVDTFDYKPKLDEDDNKPLPFDKPRVFSSQTGTLLKSPWKFSQHGESGAWVSSLFPHVAKHVDDLCIINGMHGSNSRHGGALLELHTGTDTFIRPSMGSWITYGLGTENQDLPGFVTVCPSLTHGGMNNWSSAFLPAAYQGTPMGNAGTQSKDAKIPYITGKTPRDLQRMELDFLQQMNRKRLEESGPDAGLEGRINAFELAFRMQAAAPELQDVSSESEETLKLYGIDDKTTEDFGRQCLMARRFAERGVRFVQVSHSYKWDQHGGLRKDHQRNAQEVDKPIAGLLADMKRLGLLEDTLILWGGEFGRTPVSQGDRDGRDHNPQGYTMWLAGGGVKGGMRYGKTDDYGYFAVEDKVHIHDLHATMLHLLGLNHEKLTYRYGGRDFRLTDVHGEVVHKILS</sequence>
<dbReference type="AlphaFoldDB" id="A0A517ZRE3"/>
<dbReference type="SUPFAM" id="SSF53649">
    <property type="entry name" value="Alkaline phosphatase-like"/>
    <property type="match status" value="1"/>
</dbReference>
<dbReference type="KEGG" id="sdyn:Mal52_35400"/>
<evidence type="ECO:0000313" key="2">
    <source>
        <dbReference type="Proteomes" id="UP000319383"/>
    </source>
</evidence>
<dbReference type="PANTHER" id="PTHR43737">
    <property type="entry name" value="BLL7424 PROTEIN"/>
    <property type="match status" value="1"/>
</dbReference>
<keyword evidence="2" id="KW-1185">Reference proteome</keyword>
<dbReference type="InterPro" id="IPR010869">
    <property type="entry name" value="DUF1501"/>
</dbReference>
<dbReference type="Pfam" id="PF07394">
    <property type="entry name" value="DUF1501"/>
    <property type="match status" value="1"/>
</dbReference>
<evidence type="ECO:0008006" key="3">
    <source>
        <dbReference type="Google" id="ProtNLM"/>
    </source>
</evidence>
<dbReference type="PANTHER" id="PTHR43737:SF1">
    <property type="entry name" value="DUF1501 DOMAIN-CONTAINING PROTEIN"/>
    <property type="match status" value="1"/>
</dbReference>
<dbReference type="Proteomes" id="UP000319383">
    <property type="component" value="Chromosome"/>
</dbReference>
<dbReference type="Gene3D" id="3.40.720.10">
    <property type="entry name" value="Alkaline Phosphatase, subunit A"/>
    <property type="match status" value="1"/>
</dbReference>
<proteinExistence type="predicted"/>
<gene>
    <name evidence="1" type="ORF">Mal52_35400</name>
</gene>
<accession>A0A517ZRE3</accession>
<organism evidence="1 2">
    <name type="scientific">Symmachiella dynata</name>
    <dbReference type="NCBI Taxonomy" id="2527995"/>
    <lineage>
        <taxon>Bacteria</taxon>
        <taxon>Pseudomonadati</taxon>
        <taxon>Planctomycetota</taxon>
        <taxon>Planctomycetia</taxon>
        <taxon>Planctomycetales</taxon>
        <taxon>Planctomycetaceae</taxon>
        <taxon>Symmachiella</taxon>
    </lineage>
</organism>
<reference evidence="1 2" key="1">
    <citation type="submission" date="2019-02" db="EMBL/GenBank/DDBJ databases">
        <title>Deep-cultivation of Planctomycetes and their phenomic and genomic characterization uncovers novel biology.</title>
        <authorList>
            <person name="Wiegand S."/>
            <person name="Jogler M."/>
            <person name="Boedeker C."/>
            <person name="Pinto D."/>
            <person name="Vollmers J."/>
            <person name="Rivas-Marin E."/>
            <person name="Kohn T."/>
            <person name="Peeters S.H."/>
            <person name="Heuer A."/>
            <person name="Rast P."/>
            <person name="Oberbeckmann S."/>
            <person name="Bunk B."/>
            <person name="Jeske O."/>
            <person name="Meyerdierks A."/>
            <person name="Storesund J.E."/>
            <person name="Kallscheuer N."/>
            <person name="Luecker S."/>
            <person name="Lage O.M."/>
            <person name="Pohl T."/>
            <person name="Merkel B.J."/>
            <person name="Hornburger P."/>
            <person name="Mueller R.-W."/>
            <person name="Bruemmer F."/>
            <person name="Labrenz M."/>
            <person name="Spormann A.M."/>
            <person name="Op den Camp H."/>
            <person name="Overmann J."/>
            <person name="Amann R."/>
            <person name="Jetten M.S.M."/>
            <person name="Mascher T."/>
            <person name="Medema M.H."/>
            <person name="Devos D.P."/>
            <person name="Kaster A.-K."/>
            <person name="Ovreas L."/>
            <person name="Rohde M."/>
            <person name="Galperin M.Y."/>
            <person name="Jogler C."/>
        </authorList>
    </citation>
    <scope>NUCLEOTIDE SEQUENCE [LARGE SCALE GENOMIC DNA]</scope>
    <source>
        <strain evidence="1 2">Mal52</strain>
    </source>
</reference>
<dbReference type="RefSeq" id="WP_145377381.1">
    <property type="nucleotide sequence ID" value="NZ_CP036276.1"/>
</dbReference>
<evidence type="ECO:0000313" key="1">
    <source>
        <dbReference type="EMBL" id="QDU45052.1"/>
    </source>
</evidence>
<name>A0A517ZRE3_9PLAN</name>
<dbReference type="InterPro" id="IPR017850">
    <property type="entry name" value="Alkaline_phosphatase_core_sf"/>
</dbReference>